<keyword evidence="3" id="KW-1185">Reference proteome</keyword>
<dbReference type="AlphaFoldDB" id="A0A346PMP6"/>
<accession>A0A346PMP6</accession>
<evidence type="ECO:0000256" key="1">
    <source>
        <dbReference type="SAM" id="MobiDB-lite"/>
    </source>
</evidence>
<reference evidence="3" key="1">
    <citation type="submission" date="2018-02" db="EMBL/GenBank/DDBJ databases">
        <title>Phenotypic and genomic properties of facultatively anaerobic sulfur-reducing natronoarchaea from hypersaline soda lakes.</title>
        <authorList>
            <person name="Sorokin D.Y."/>
            <person name="Kublanov I.V."/>
            <person name="Roman P."/>
            <person name="Sinninghe Damste J.S."/>
            <person name="Golyshin P.N."/>
            <person name="Rojo D."/>
            <person name="Ciordia S."/>
            <person name="Mena M.D.C."/>
            <person name="Ferrer M."/>
            <person name="Messina E."/>
            <person name="Smedile F."/>
            <person name="La Spada G."/>
            <person name="La Cono V."/>
            <person name="Yakimov M.M."/>
        </authorList>
    </citation>
    <scope>NUCLEOTIDE SEQUENCE [LARGE SCALE GENOMIC DNA]</scope>
    <source>
        <strain evidence="3">AArc-Mg</strain>
    </source>
</reference>
<organism evidence="2 3">
    <name type="scientific">Natrarchaeobaculum sulfurireducens</name>
    <dbReference type="NCBI Taxonomy" id="2044521"/>
    <lineage>
        <taxon>Archaea</taxon>
        <taxon>Methanobacteriati</taxon>
        <taxon>Methanobacteriota</taxon>
        <taxon>Stenosarchaea group</taxon>
        <taxon>Halobacteria</taxon>
        <taxon>Halobacteriales</taxon>
        <taxon>Natrialbaceae</taxon>
        <taxon>Natrarchaeobaculum</taxon>
    </lineage>
</organism>
<dbReference type="KEGG" id="nag:AArcMg_0769"/>
<proteinExistence type="predicted"/>
<sequence length="119" mass="13461">MTTYRWTHSRPIRKHRDDLSTVEQGDEFEPTESELKHFSDRIEVVEDADPDESDKADETNAAPIDPSEYTIGELENELADVDDRDALIAVGKLESEQQDRDGALEAVEDRIAEIEGSED</sequence>
<protein>
    <submittedName>
        <fullName evidence="2">Uncharacterized protein</fullName>
    </submittedName>
</protein>
<feature type="region of interest" description="Disordered" evidence="1">
    <location>
        <begin position="1"/>
        <end position="68"/>
    </location>
</feature>
<dbReference type="EMBL" id="CP027033">
    <property type="protein sequence ID" value="AXR80791.1"/>
    <property type="molecule type" value="Genomic_DNA"/>
</dbReference>
<feature type="compositionally biased region" description="Basic and acidic residues" evidence="1">
    <location>
        <begin position="33"/>
        <end position="44"/>
    </location>
</feature>
<evidence type="ECO:0000313" key="2">
    <source>
        <dbReference type="EMBL" id="AXR80791.1"/>
    </source>
</evidence>
<dbReference type="GeneID" id="37641260"/>
<dbReference type="Proteomes" id="UP000258613">
    <property type="component" value="Chromosome"/>
</dbReference>
<evidence type="ECO:0000313" key="3">
    <source>
        <dbReference type="Proteomes" id="UP000258613"/>
    </source>
</evidence>
<dbReference type="OrthoDB" id="386465at2157"/>
<name>A0A346PMP6_9EURY</name>
<dbReference type="RefSeq" id="WP_117367574.1">
    <property type="nucleotide sequence ID" value="NZ_CP027033.1"/>
</dbReference>
<feature type="compositionally biased region" description="Acidic residues" evidence="1">
    <location>
        <begin position="45"/>
        <end position="55"/>
    </location>
</feature>
<gene>
    <name evidence="2" type="ORF">AArcMg_0769</name>
</gene>